<keyword evidence="11" id="KW-1185">Reference proteome</keyword>
<feature type="disulfide bond" evidence="5">
    <location>
        <begin position="239"/>
        <end position="248"/>
    </location>
</feature>
<evidence type="ECO:0000259" key="9">
    <source>
        <dbReference type="PROSITE" id="PS51051"/>
    </source>
</evidence>
<protein>
    <recommendedName>
        <fullName evidence="7">Delta-like protein</fullName>
    </recommendedName>
</protein>
<dbReference type="InterPro" id="IPR001881">
    <property type="entry name" value="EGF-like_Ca-bd_dom"/>
</dbReference>
<dbReference type="EMBL" id="JTDF01003530">
    <property type="protein sequence ID" value="KAF8567736.1"/>
    <property type="molecule type" value="Genomic_DNA"/>
</dbReference>
<evidence type="ECO:0000256" key="4">
    <source>
        <dbReference type="ARBA" id="ARBA00023157"/>
    </source>
</evidence>
<name>A0A8T0DK66_9TREM</name>
<dbReference type="Gene3D" id="2.10.25.140">
    <property type="match status" value="1"/>
</dbReference>
<comment type="caution">
    <text evidence="10">The sequence shown here is derived from an EMBL/GenBank/DDBJ whole genome shotgun (WGS) entry which is preliminary data.</text>
</comment>
<evidence type="ECO:0000256" key="3">
    <source>
        <dbReference type="ARBA" id="ARBA00022737"/>
    </source>
</evidence>
<dbReference type="PROSITE" id="PS01186">
    <property type="entry name" value="EGF_2"/>
    <property type="match status" value="1"/>
</dbReference>
<dbReference type="SMART" id="SM00051">
    <property type="entry name" value="DSL"/>
    <property type="match status" value="1"/>
</dbReference>
<evidence type="ECO:0000259" key="8">
    <source>
        <dbReference type="PROSITE" id="PS50026"/>
    </source>
</evidence>
<evidence type="ECO:0000256" key="7">
    <source>
        <dbReference type="RuleBase" id="RU280815"/>
    </source>
</evidence>
<dbReference type="PANTHER" id="PTHR24033">
    <property type="entry name" value="EGF-LIKE DOMAIN-CONTAINING PROTEIN"/>
    <property type="match status" value="1"/>
</dbReference>
<dbReference type="PROSITE" id="PS00022">
    <property type="entry name" value="EGF_1"/>
    <property type="match status" value="1"/>
</dbReference>
<dbReference type="Pfam" id="PF00008">
    <property type="entry name" value="EGF"/>
    <property type="match status" value="1"/>
</dbReference>
<dbReference type="OrthoDB" id="283575at2759"/>
<comment type="function">
    <text evidence="7">Putative Notch ligand involved in the mediation of Notch signaling.</text>
</comment>
<dbReference type="InterPro" id="IPR051830">
    <property type="entry name" value="NOTCH_homolog"/>
</dbReference>
<evidence type="ECO:0000256" key="2">
    <source>
        <dbReference type="ARBA" id="ARBA00022536"/>
    </source>
</evidence>
<keyword evidence="3 7" id="KW-0677">Repeat</keyword>
<feature type="domain" description="EGF-like" evidence="8">
    <location>
        <begin position="207"/>
        <end position="249"/>
    </location>
</feature>
<dbReference type="FunFam" id="2.10.25.10:FF:000294">
    <property type="entry name" value="Delta-like protein"/>
    <property type="match status" value="1"/>
</dbReference>
<dbReference type="GO" id="GO:0007154">
    <property type="term" value="P:cell communication"/>
    <property type="evidence" value="ECO:0007669"/>
    <property type="project" value="InterPro"/>
</dbReference>
<dbReference type="PANTHER" id="PTHR24033:SF151">
    <property type="entry name" value="NOTCH 2"/>
    <property type="match status" value="1"/>
</dbReference>
<keyword evidence="7" id="KW-1133">Transmembrane helix</keyword>
<comment type="caution">
    <text evidence="5">Lacks conserved residue(s) required for the propagation of feature annotation.</text>
</comment>
<evidence type="ECO:0000313" key="10">
    <source>
        <dbReference type="EMBL" id="KAF8567736.1"/>
    </source>
</evidence>
<dbReference type="GO" id="GO:0005509">
    <property type="term" value="F:calcium ion binding"/>
    <property type="evidence" value="ECO:0007669"/>
    <property type="project" value="InterPro"/>
</dbReference>
<dbReference type="Pfam" id="PF01414">
    <property type="entry name" value="DSL"/>
    <property type="match status" value="1"/>
</dbReference>
<keyword evidence="7" id="KW-0812">Transmembrane</keyword>
<dbReference type="InterPro" id="IPR001774">
    <property type="entry name" value="DSL"/>
</dbReference>
<reference evidence="10 11" key="1">
    <citation type="submission" date="2019-07" db="EMBL/GenBank/DDBJ databases">
        <title>Annotation for the trematode Paragonimus westermani.</title>
        <authorList>
            <person name="Choi Y.-J."/>
        </authorList>
    </citation>
    <scope>NUCLEOTIDE SEQUENCE [LARGE SCALE GENOMIC DNA]</scope>
    <source>
        <strain evidence="10">180907_Pwestermani</strain>
    </source>
</reference>
<evidence type="ECO:0000256" key="6">
    <source>
        <dbReference type="PROSITE-ProRule" id="PRU00377"/>
    </source>
</evidence>
<keyword evidence="2 5" id="KW-0245">EGF-like domain</keyword>
<feature type="non-terminal residue" evidence="10">
    <location>
        <position position="279"/>
    </location>
</feature>
<keyword evidence="1 7" id="KW-0217">Developmental protein</keyword>
<gene>
    <name evidence="10" type="ORF">P879_06131</name>
</gene>
<dbReference type="Proteomes" id="UP000699462">
    <property type="component" value="Unassembled WGS sequence"/>
</dbReference>
<keyword evidence="4 5" id="KW-1015">Disulfide bond</keyword>
<dbReference type="SMART" id="SM00179">
    <property type="entry name" value="EGF_CA"/>
    <property type="match status" value="1"/>
</dbReference>
<sequence>RTIRNFDVGFSVLLHPNSLISKLNSFSFQPEFAISLRLKVSLIGAGANPNLTTVAESTWHEKHLYSMREPRSENQLERTAVGDFREKLVNMRGLAPGDVLLVRYRLVCDANFYGRTCKRFCRASKGVHGNFFCNPLTGEKICLKGWSGEYCTKAVILVGTAVIATSAGFIRVAYTEAAHGIKRLTYSSPSPANVILDGVECFATLVTLDYCKTHPDICRNHGQCVNTRDPSELFYRCLCKPGFRGKNCEIMIPSCATRGCNHAGTCVKQNDLSVSSTDQ</sequence>
<dbReference type="Gene3D" id="2.10.25.10">
    <property type="entry name" value="Laminin"/>
    <property type="match status" value="1"/>
</dbReference>
<organism evidence="10 11">
    <name type="scientific">Paragonimus westermani</name>
    <dbReference type="NCBI Taxonomy" id="34504"/>
    <lineage>
        <taxon>Eukaryota</taxon>
        <taxon>Metazoa</taxon>
        <taxon>Spiralia</taxon>
        <taxon>Lophotrochozoa</taxon>
        <taxon>Platyhelminthes</taxon>
        <taxon>Trematoda</taxon>
        <taxon>Digenea</taxon>
        <taxon>Plagiorchiida</taxon>
        <taxon>Troglotremata</taxon>
        <taxon>Troglotrematidae</taxon>
        <taxon>Paragonimus</taxon>
    </lineage>
</organism>
<dbReference type="PROSITE" id="PS50026">
    <property type="entry name" value="EGF_3"/>
    <property type="match status" value="1"/>
</dbReference>
<evidence type="ECO:0000256" key="1">
    <source>
        <dbReference type="ARBA" id="ARBA00022473"/>
    </source>
</evidence>
<dbReference type="AlphaFoldDB" id="A0A8T0DK66"/>
<dbReference type="PROSITE" id="PS51051">
    <property type="entry name" value="DSL"/>
    <property type="match status" value="1"/>
</dbReference>
<dbReference type="CDD" id="cd00054">
    <property type="entry name" value="EGF_CA"/>
    <property type="match status" value="1"/>
</dbReference>
<evidence type="ECO:0000313" key="11">
    <source>
        <dbReference type="Proteomes" id="UP000699462"/>
    </source>
</evidence>
<proteinExistence type="predicted"/>
<accession>A0A8T0DK66</accession>
<dbReference type="SMART" id="SM00181">
    <property type="entry name" value="EGF"/>
    <property type="match status" value="1"/>
</dbReference>
<feature type="disulfide bond" evidence="6">
    <location>
        <begin position="142"/>
        <end position="151"/>
    </location>
</feature>
<keyword evidence="7" id="KW-0472">Membrane</keyword>
<evidence type="ECO:0000256" key="5">
    <source>
        <dbReference type="PROSITE-ProRule" id="PRU00076"/>
    </source>
</evidence>
<dbReference type="InterPro" id="IPR000742">
    <property type="entry name" value="EGF"/>
</dbReference>
<dbReference type="GO" id="GO:0016020">
    <property type="term" value="C:membrane"/>
    <property type="evidence" value="ECO:0007669"/>
    <property type="project" value="UniProtKB-SubCell"/>
</dbReference>
<feature type="disulfide bond" evidence="6">
    <location>
        <begin position="108"/>
        <end position="117"/>
    </location>
</feature>
<comment type="subcellular location">
    <subcellularLocation>
        <location evidence="7">Membrane</location>
        <topology evidence="7">Single-pass type I membrane protein</topology>
    </subcellularLocation>
</comment>
<keyword evidence="7" id="KW-0732">Signal</keyword>
<feature type="domain" description="DSL" evidence="9">
    <location>
        <begin position="106"/>
        <end position="151"/>
    </location>
</feature>
<feature type="disulfide bond" evidence="6">
    <location>
        <begin position="121"/>
        <end position="133"/>
    </location>
</feature>
<dbReference type="SUPFAM" id="SSF57196">
    <property type="entry name" value="EGF/Laminin"/>
    <property type="match status" value="1"/>
</dbReference>